<organism evidence="3 4">
    <name type="scientific">Candidatus Magasanikbacteria bacterium CG10_big_fil_rev_8_21_14_0_10_36_32</name>
    <dbReference type="NCBI Taxonomy" id="1974646"/>
    <lineage>
        <taxon>Bacteria</taxon>
        <taxon>Candidatus Magasanikiibacteriota</taxon>
    </lineage>
</organism>
<dbReference type="SMART" id="SM00014">
    <property type="entry name" value="acidPPc"/>
    <property type="match status" value="1"/>
</dbReference>
<dbReference type="PANTHER" id="PTHR14969">
    <property type="entry name" value="SPHINGOSINE-1-PHOSPHATE PHOSPHOHYDROLASE"/>
    <property type="match status" value="1"/>
</dbReference>
<feature type="domain" description="Phosphatidic acid phosphatase type 2/haloperoxidase" evidence="2">
    <location>
        <begin position="96"/>
        <end position="204"/>
    </location>
</feature>
<proteinExistence type="predicted"/>
<dbReference type="PANTHER" id="PTHR14969:SF13">
    <property type="entry name" value="AT30094P"/>
    <property type="match status" value="1"/>
</dbReference>
<feature type="transmembrane region" description="Helical" evidence="1">
    <location>
        <begin position="94"/>
        <end position="114"/>
    </location>
</feature>
<sequence>MNFFKLRISLLLLLGVILLYLILLFLKVSGYVSTPIFLIDLDERVMETMSLWRTSELIKIFMGATFLGAAKFVVALAAVLTVCLSLWKRSHFIVPFWIVLVGTEACVFLGKISLMRTRPDIAVYLETSASFPSGHAAISLALYGFLAYLLTLRFKKIVHKILLYSLAIILILAVGFSRLYLGVHYLSDVIAGYALGILWLIVGMIVVKFIMLQRKKIPPSSEKYLI</sequence>
<name>A0A2M6W5C2_9BACT</name>
<dbReference type="Pfam" id="PF01569">
    <property type="entry name" value="PAP2"/>
    <property type="match status" value="1"/>
</dbReference>
<dbReference type="Proteomes" id="UP000231426">
    <property type="component" value="Unassembled WGS sequence"/>
</dbReference>
<gene>
    <name evidence="3" type="ORF">COU29_04330</name>
</gene>
<keyword evidence="1" id="KW-0812">Transmembrane</keyword>
<feature type="transmembrane region" description="Helical" evidence="1">
    <location>
        <begin position="134"/>
        <end position="154"/>
    </location>
</feature>
<dbReference type="InterPro" id="IPR036938">
    <property type="entry name" value="PAP2/HPO_sf"/>
</dbReference>
<keyword evidence="1" id="KW-1133">Transmembrane helix</keyword>
<keyword evidence="1" id="KW-0472">Membrane</keyword>
<reference evidence="4" key="1">
    <citation type="submission" date="2017-09" db="EMBL/GenBank/DDBJ databases">
        <title>Depth-based differentiation of microbial function through sediment-hosted aquifers and enrichment of novel symbionts in the deep terrestrial subsurface.</title>
        <authorList>
            <person name="Probst A.J."/>
            <person name="Ladd B."/>
            <person name="Jarett J.K."/>
            <person name="Geller-Mcgrath D.E."/>
            <person name="Sieber C.M.K."/>
            <person name="Emerson J.B."/>
            <person name="Anantharaman K."/>
            <person name="Thomas B.C."/>
            <person name="Malmstrom R."/>
            <person name="Stieglmeier M."/>
            <person name="Klingl A."/>
            <person name="Woyke T."/>
            <person name="Ryan C.M."/>
            <person name="Banfield J.F."/>
        </authorList>
    </citation>
    <scope>NUCLEOTIDE SEQUENCE [LARGE SCALE GENOMIC DNA]</scope>
</reference>
<evidence type="ECO:0000313" key="4">
    <source>
        <dbReference type="Proteomes" id="UP000231426"/>
    </source>
</evidence>
<accession>A0A2M6W5C2</accession>
<feature type="transmembrane region" description="Helical" evidence="1">
    <location>
        <begin position="189"/>
        <end position="211"/>
    </location>
</feature>
<protein>
    <recommendedName>
        <fullName evidence="2">Phosphatidic acid phosphatase type 2/haloperoxidase domain-containing protein</fullName>
    </recommendedName>
</protein>
<dbReference type="EMBL" id="PFBV01000006">
    <property type="protein sequence ID" value="PIT88007.1"/>
    <property type="molecule type" value="Genomic_DNA"/>
</dbReference>
<dbReference type="InterPro" id="IPR000326">
    <property type="entry name" value="PAP2/HPO"/>
</dbReference>
<comment type="caution">
    <text evidence="3">The sequence shown here is derived from an EMBL/GenBank/DDBJ whole genome shotgun (WGS) entry which is preliminary data.</text>
</comment>
<dbReference type="AlphaFoldDB" id="A0A2M6W5C2"/>
<dbReference type="CDD" id="cd03392">
    <property type="entry name" value="PAP2_like_2"/>
    <property type="match status" value="1"/>
</dbReference>
<evidence type="ECO:0000256" key="1">
    <source>
        <dbReference type="SAM" id="Phobius"/>
    </source>
</evidence>
<feature type="transmembrane region" description="Helical" evidence="1">
    <location>
        <begin position="161"/>
        <end position="183"/>
    </location>
</feature>
<feature type="transmembrane region" description="Helical" evidence="1">
    <location>
        <begin position="60"/>
        <end position="87"/>
    </location>
</feature>
<evidence type="ECO:0000259" key="2">
    <source>
        <dbReference type="SMART" id="SM00014"/>
    </source>
</evidence>
<dbReference type="SUPFAM" id="SSF48317">
    <property type="entry name" value="Acid phosphatase/Vanadium-dependent haloperoxidase"/>
    <property type="match status" value="1"/>
</dbReference>
<evidence type="ECO:0000313" key="3">
    <source>
        <dbReference type="EMBL" id="PIT88007.1"/>
    </source>
</evidence>
<dbReference type="Gene3D" id="1.20.144.10">
    <property type="entry name" value="Phosphatidic acid phosphatase type 2/haloperoxidase"/>
    <property type="match status" value="1"/>
</dbReference>